<dbReference type="SMART" id="SM00256">
    <property type="entry name" value="FBOX"/>
    <property type="match status" value="1"/>
</dbReference>
<sequence length="573" mass="63971">MLLKLPPELILRVLRHLDLIDLLRVSQVHSKLHETIQSFPVLQYRIATQSAFVQDNKYSDLPVPERLRILKNREEAWATCSIDFRRTIPVPHKASDIYGVTDGIYFLGDESHHILHYVKLPSSISDEVKWEKIKVSKRLIAIGLSIYKHDLIALITLSQPKQADKNILEIQLLKFSTGTPHPHACIPVLSVRELAENHLSVSIEIAGPYLALNVNCCSSTSPKARDYLYVFDWKTGDLKMSTPLALNTYSGLVILSEDTMILPNTNTSTLDVWRIPSTRTPGGKKLTPAPWPLLSLSMPHLAPARNLFDLTCRAAANPNVTCLELATEIYSRPPSPQPPFYQAAGSAPLMVTMRVYDQVQDIIVSWTMYARRADVLAVCERVLAEEEIKVDAEDLHSFGSGSSQECWILNEGPAAGWITTSAGTRCISFSPSSFQGNPLARRSWALHVLDFNPYTIRRATLRRAAARSSHARGGRQLDAVEHSSVVKALLEESLPRDSLYRKSRYYFMEPVRSGGMLQCISTAVVGVGSKDSSCEWRFDGVIMDEERLVGLKAHPWTGRTSEIVVMHIGTPAV</sequence>
<dbReference type="Proteomes" id="UP000717328">
    <property type="component" value="Unassembled WGS sequence"/>
</dbReference>
<dbReference type="AlphaFoldDB" id="A0A9P7FUI7"/>
<reference evidence="2" key="1">
    <citation type="submission" date="2021-02" db="EMBL/GenBank/DDBJ databases">
        <authorList>
            <person name="Nieuwenhuis M."/>
            <person name="Van De Peppel L.J.J."/>
        </authorList>
    </citation>
    <scope>NUCLEOTIDE SEQUENCE</scope>
    <source>
        <strain evidence="2">D49</strain>
    </source>
</reference>
<protein>
    <recommendedName>
        <fullName evidence="1">F-box domain-containing protein</fullName>
    </recommendedName>
</protein>
<evidence type="ECO:0000313" key="3">
    <source>
        <dbReference type="Proteomes" id="UP000717328"/>
    </source>
</evidence>
<feature type="domain" description="F-box" evidence="1">
    <location>
        <begin position="1"/>
        <end position="47"/>
    </location>
</feature>
<dbReference type="SUPFAM" id="SSF81383">
    <property type="entry name" value="F-box domain"/>
    <property type="match status" value="1"/>
</dbReference>
<accession>A0A9P7FUI7</accession>
<reference evidence="2" key="2">
    <citation type="submission" date="2021-10" db="EMBL/GenBank/DDBJ databases">
        <title>Phylogenomics reveals ancestral predisposition of the termite-cultivated fungus Termitomyces towards a domesticated lifestyle.</title>
        <authorList>
            <person name="Auxier B."/>
            <person name="Grum-Grzhimaylo A."/>
            <person name="Cardenas M.E."/>
            <person name="Lodge J.D."/>
            <person name="Laessoe T."/>
            <person name="Pedersen O."/>
            <person name="Smith M.E."/>
            <person name="Kuyper T.W."/>
            <person name="Franco-Molano E.A."/>
            <person name="Baroni T.J."/>
            <person name="Aanen D.K."/>
        </authorList>
    </citation>
    <scope>NUCLEOTIDE SEQUENCE</scope>
    <source>
        <strain evidence="2">D49</strain>
    </source>
</reference>
<dbReference type="OrthoDB" id="2751409at2759"/>
<comment type="caution">
    <text evidence="2">The sequence shown here is derived from an EMBL/GenBank/DDBJ whole genome shotgun (WGS) entry which is preliminary data.</text>
</comment>
<dbReference type="InterPro" id="IPR001810">
    <property type="entry name" value="F-box_dom"/>
</dbReference>
<name>A0A9P7FUI7_9AGAR</name>
<evidence type="ECO:0000313" key="2">
    <source>
        <dbReference type="EMBL" id="KAG5635377.1"/>
    </source>
</evidence>
<dbReference type="EMBL" id="JABCKI010006106">
    <property type="protein sequence ID" value="KAG5635377.1"/>
    <property type="molecule type" value="Genomic_DNA"/>
</dbReference>
<keyword evidence="3" id="KW-1185">Reference proteome</keyword>
<dbReference type="InterPro" id="IPR036047">
    <property type="entry name" value="F-box-like_dom_sf"/>
</dbReference>
<dbReference type="CDD" id="cd09917">
    <property type="entry name" value="F-box_SF"/>
    <property type="match status" value="1"/>
</dbReference>
<dbReference type="Pfam" id="PF00646">
    <property type="entry name" value="F-box"/>
    <property type="match status" value="1"/>
</dbReference>
<dbReference type="PROSITE" id="PS50181">
    <property type="entry name" value="FBOX"/>
    <property type="match status" value="1"/>
</dbReference>
<proteinExistence type="predicted"/>
<gene>
    <name evidence="2" type="ORF">H0H81_011468</name>
</gene>
<organism evidence="2 3">
    <name type="scientific">Sphagnurus paluster</name>
    <dbReference type="NCBI Taxonomy" id="117069"/>
    <lineage>
        <taxon>Eukaryota</taxon>
        <taxon>Fungi</taxon>
        <taxon>Dikarya</taxon>
        <taxon>Basidiomycota</taxon>
        <taxon>Agaricomycotina</taxon>
        <taxon>Agaricomycetes</taxon>
        <taxon>Agaricomycetidae</taxon>
        <taxon>Agaricales</taxon>
        <taxon>Tricholomatineae</taxon>
        <taxon>Lyophyllaceae</taxon>
        <taxon>Sphagnurus</taxon>
    </lineage>
</organism>
<evidence type="ECO:0000259" key="1">
    <source>
        <dbReference type="PROSITE" id="PS50181"/>
    </source>
</evidence>